<accession>A0ABY7G841</accession>
<keyword evidence="5" id="KW-1185">Reference proteome</keyword>
<evidence type="ECO:0000259" key="3">
    <source>
        <dbReference type="PROSITE" id="PS51406"/>
    </source>
</evidence>
<feature type="domain" description="Fibrinogen C-terminal" evidence="3">
    <location>
        <begin position="76"/>
        <end position="319"/>
    </location>
</feature>
<dbReference type="Pfam" id="PF00147">
    <property type="entry name" value="Fibrinogen_C"/>
    <property type="match status" value="2"/>
</dbReference>
<evidence type="ECO:0000313" key="4">
    <source>
        <dbReference type="EMBL" id="WAR30077.1"/>
    </source>
</evidence>
<sequence>MERDANNQFPMALSSSVIVTIVFIGAVCLNLALASGSCVDLDVTGCRTNPQLCQDPLIAEVTCPVMCNRCPNVPQTTQADTTADCSDLLKRGRSWSSGVYTIVTWKTHTTVDVFCDMDTDGGGWTVFKHRVNGSVDFYQNFSSYENGFGSPHGEFWLGRRLLNIRKDISNSNMFQYCFKLIGLRLLNELTSRRNHTLRIDLKAHNGTRMYDVYDGFSVGAGSNYTLHVDHRVDSLHLPYGHLLSPYHDGQPFSTYDHDMDQHSSSSCAITYHGGWWYNGCYAANLNGRYFVNGFPYYTGMVYMPFATFESVKKSKMMFK</sequence>
<protein>
    <submittedName>
        <fullName evidence="4">FCN3-like protein</fullName>
    </submittedName>
</protein>
<feature type="transmembrane region" description="Helical" evidence="2">
    <location>
        <begin position="12"/>
        <end position="33"/>
    </location>
</feature>
<dbReference type="PROSITE" id="PS00514">
    <property type="entry name" value="FIBRINOGEN_C_1"/>
    <property type="match status" value="1"/>
</dbReference>
<gene>
    <name evidence="4" type="ORF">MAR_003645</name>
</gene>
<dbReference type="SMART" id="SM00186">
    <property type="entry name" value="FBG"/>
    <property type="match status" value="1"/>
</dbReference>
<keyword evidence="2" id="KW-1133">Transmembrane helix</keyword>
<name>A0ABY7G841_MYAAR</name>
<dbReference type="PANTHER" id="PTHR19143">
    <property type="entry name" value="FIBRINOGEN/TENASCIN/ANGIOPOEITIN"/>
    <property type="match status" value="1"/>
</dbReference>
<dbReference type="CDD" id="cd00087">
    <property type="entry name" value="FReD"/>
    <property type="match status" value="1"/>
</dbReference>
<proteinExistence type="predicted"/>
<dbReference type="EMBL" id="CP111027">
    <property type="protein sequence ID" value="WAR30077.1"/>
    <property type="molecule type" value="Genomic_DNA"/>
</dbReference>
<dbReference type="NCBIfam" id="NF040941">
    <property type="entry name" value="GGGWT_bact"/>
    <property type="match status" value="1"/>
</dbReference>
<evidence type="ECO:0000256" key="2">
    <source>
        <dbReference type="SAM" id="Phobius"/>
    </source>
</evidence>
<keyword evidence="2" id="KW-0812">Transmembrane</keyword>
<keyword evidence="1" id="KW-1015">Disulfide bond</keyword>
<dbReference type="InterPro" id="IPR036056">
    <property type="entry name" value="Fibrinogen-like_C"/>
</dbReference>
<dbReference type="InterPro" id="IPR020837">
    <property type="entry name" value="Fibrinogen_CS"/>
</dbReference>
<dbReference type="InterPro" id="IPR014716">
    <property type="entry name" value="Fibrinogen_a/b/g_C_1"/>
</dbReference>
<keyword evidence="2" id="KW-0472">Membrane</keyword>
<dbReference type="Proteomes" id="UP001164746">
    <property type="component" value="Chromosome 16"/>
</dbReference>
<dbReference type="SUPFAM" id="SSF56496">
    <property type="entry name" value="Fibrinogen C-terminal domain-like"/>
    <property type="match status" value="1"/>
</dbReference>
<dbReference type="PROSITE" id="PS51406">
    <property type="entry name" value="FIBRINOGEN_C_2"/>
    <property type="match status" value="1"/>
</dbReference>
<evidence type="ECO:0000256" key="1">
    <source>
        <dbReference type="ARBA" id="ARBA00023157"/>
    </source>
</evidence>
<evidence type="ECO:0000313" key="5">
    <source>
        <dbReference type="Proteomes" id="UP001164746"/>
    </source>
</evidence>
<organism evidence="4 5">
    <name type="scientific">Mya arenaria</name>
    <name type="common">Soft-shell clam</name>
    <dbReference type="NCBI Taxonomy" id="6604"/>
    <lineage>
        <taxon>Eukaryota</taxon>
        <taxon>Metazoa</taxon>
        <taxon>Spiralia</taxon>
        <taxon>Lophotrochozoa</taxon>
        <taxon>Mollusca</taxon>
        <taxon>Bivalvia</taxon>
        <taxon>Autobranchia</taxon>
        <taxon>Heteroconchia</taxon>
        <taxon>Euheterodonta</taxon>
        <taxon>Imparidentia</taxon>
        <taxon>Neoheterodontei</taxon>
        <taxon>Myida</taxon>
        <taxon>Myoidea</taxon>
        <taxon>Myidae</taxon>
        <taxon>Mya</taxon>
    </lineage>
</organism>
<dbReference type="InterPro" id="IPR002181">
    <property type="entry name" value="Fibrinogen_a/b/g_C_dom"/>
</dbReference>
<dbReference type="Gene3D" id="3.90.215.10">
    <property type="entry name" value="Gamma Fibrinogen, chain A, domain 1"/>
    <property type="match status" value="1"/>
</dbReference>
<dbReference type="InterPro" id="IPR050373">
    <property type="entry name" value="Fibrinogen_C-term_domain"/>
</dbReference>
<reference evidence="4" key="1">
    <citation type="submission" date="2022-11" db="EMBL/GenBank/DDBJ databases">
        <title>Centuries of genome instability and evolution in soft-shell clam transmissible cancer (bioRxiv).</title>
        <authorList>
            <person name="Hart S.F.M."/>
            <person name="Yonemitsu M.A."/>
            <person name="Giersch R.M."/>
            <person name="Beal B.F."/>
            <person name="Arriagada G."/>
            <person name="Davis B.W."/>
            <person name="Ostrander E.A."/>
            <person name="Goff S.P."/>
            <person name="Metzger M.J."/>
        </authorList>
    </citation>
    <scope>NUCLEOTIDE SEQUENCE</scope>
    <source>
        <strain evidence="4">MELC-2E11</strain>
        <tissue evidence="4">Siphon/mantle</tissue>
    </source>
</reference>
<dbReference type="PANTHER" id="PTHR19143:SF327">
    <property type="entry name" value="FI21813P1-RELATED"/>
    <property type="match status" value="1"/>
</dbReference>